<evidence type="ECO:0000256" key="15">
    <source>
        <dbReference type="RuleBase" id="RU003357"/>
    </source>
</evidence>
<evidence type="ECO:0000256" key="13">
    <source>
        <dbReference type="ARBA" id="ARBA00023237"/>
    </source>
</evidence>
<dbReference type="GO" id="GO:0015344">
    <property type="term" value="F:siderophore uptake transmembrane transporter activity"/>
    <property type="evidence" value="ECO:0007669"/>
    <property type="project" value="TreeGrafter"/>
</dbReference>
<evidence type="ECO:0000256" key="8">
    <source>
        <dbReference type="ARBA" id="ARBA00023004"/>
    </source>
</evidence>
<keyword evidence="20" id="KW-1185">Reference proteome</keyword>
<evidence type="ECO:0000256" key="1">
    <source>
        <dbReference type="ARBA" id="ARBA00004571"/>
    </source>
</evidence>
<evidence type="ECO:0000313" key="20">
    <source>
        <dbReference type="Proteomes" id="UP000266693"/>
    </source>
</evidence>
<feature type="domain" description="TonB-dependent receptor-like beta-barrel" evidence="17">
    <location>
        <begin position="231"/>
        <end position="668"/>
    </location>
</feature>
<dbReference type="Gene3D" id="2.40.170.20">
    <property type="entry name" value="TonB-dependent receptor, beta-barrel domain"/>
    <property type="match status" value="1"/>
</dbReference>
<dbReference type="GO" id="GO:0038023">
    <property type="term" value="F:signaling receptor activity"/>
    <property type="evidence" value="ECO:0007669"/>
    <property type="project" value="InterPro"/>
</dbReference>
<feature type="chain" id="PRO_5017373192" evidence="16">
    <location>
        <begin position="23"/>
        <end position="699"/>
    </location>
</feature>
<dbReference type="Pfam" id="PF07715">
    <property type="entry name" value="Plug"/>
    <property type="match status" value="1"/>
</dbReference>
<keyword evidence="8" id="KW-0408">Iron</keyword>
<dbReference type="GO" id="GO:0009279">
    <property type="term" value="C:cell outer membrane"/>
    <property type="evidence" value="ECO:0007669"/>
    <property type="project" value="UniProtKB-SubCell"/>
</dbReference>
<keyword evidence="9" id="KW-0406">Ion transport</keyword>
<keyword evidence="13 14" id="KW-0998">Cell outer membrane</keyword>
<proteinExistence type="inferred from homology"/>
<evidence type="ECO:0000256" key="6">
    <source>
        <dbReference type="ARBA" id="ARBA00022692"/>
    </source>
</evidence>
<evidence type="ECO:0000256" key="12">
    <source>
        <dbReference type="ARBA" id="ARBA00023170"/>
    </source>
</evidence>
<dbReference type="CDD" id="cd01347">
    <property type="entry name" value="ligand_gated_channel"/>
    <property type="match status" value="1"/>
</dbReference>
<evidence type="ECO:0000256" key="16">
    <source>
        <dbReference type="SAM" id="SignalP"/>
    </source>
</evidence>
<dbReference type="SUPFAM" id="SSF56935">
    <property type="entry name" value="Porins"/>
    <property type="match status" value="1"/>
</dbReference>
<feature type="signal peptide" evidence="16">
    <location>
        <begin position="1"/>
        <end position="22"/>
    </location>
</feature>
<dbReference type="InterPro" id="IPR010105">
    <property type="entry name" value="TonB_sidphr_rcpt"/>
</dbReference>
<evidence type="ECO:0000256" key="4">
    <source>
        <dbReference type="ARBA" id="ARBA00022452"/>
    </source>
</evidence>
<dbReference type="PROSITE" id="PS52016">
    <property type="entry name" value="TONB_DEPENDENT_REC_3"/>
    <property type="match status" value="1"/>
</dbReference>
<dbReference type="Proteomes" id="UP000266693">
    <property type="component" value="Unassembled WGS sequence"/>
</dbReference>
<comment type="caution">
    <text evidence="19">The sequence shown here is derived from an EMBL/GenBank/DDBJ whole genome shotgun (WGS) entry which is preliminary data.</text>
</comment>
<keyword evidence="5" id="KW-0410">Iron transport</keyword>
<evidence type="ECO:0000256" key="2">
    <source>
        <dbReference type="ARBA" id="ARBA00009810"/>
    </source>
</evidence>
<accession>A0A396RPB5</accession>
<keyword evidence="10 15" id="KW-0798">TonB box</keyword>
<dbReference type="Gene3D" id="2.170.130.10">
    <property type="entry name" value="TonB-dependent receptor, plug domain"/>
    <property type="match status" value="1"/>
</dbReference>
<evidence type="ECO:0000256" key="3">
    <source>
        <dbReference type="ARBA" id="ARBA00022448"/>
    </source>
</evidence>
<evidence type="ECO:0000256" key="11">
    <source>
        <dbReference type="ARBA" id="ARBA00023136"/>
    </source>
</evidence>
<comment type="subcellular location">
    <subcellularLocation>
        <location evidence="1 14">Cell outer membrane</location>
        <topology evidence="1 14">Multi-pass membrane protein</topology>
    </subcellularLocation>
</comment>
<dbReference type="PANTHER" id="PTHR32552:SF68">
    <property type="entry name" value="FERRICHROME OUTER MEMBRANE TRANSPORTER_PHAGE RECEPTOR"/>
    <property type="match status" value="1"/>
</dbReference>
<comment type="similarity">
    <text evidence="2 14 15">Belongs to the TonB-dependent receptor family.</text>
</comment>
<protein>
    <submittedName>
        <fullName evidence="19">TonB-dependent siderophore receptor</fullName>
    </submittedName>
</protein>
<reference evidence="19 20" key="1">
    <citation type="submission" date="2018-08" db="EMBL/GenBank/DDBJ databases">
        <title>The multiple taxonomic identification of Sphingomonas gilva.</title>
        <authorList>
            <person name="Zhu D."/>
            <person name="Zheng S."/>
        </authorList>
    </citation>
    <scope>NUCLEOTIDE SEQUENCE [LARGE SCALE GENOMIC DNA]</scope>
    <source>
        <strain evidence="19 20">ZDH117</strain>
    </source>
</reference>
<dbReference type="NCBIfam" id="TIGR01783">
    <property type="entry name" value="TonB-siderophor"/>
    <property type="match status" value="1"/>
</dbReference>
<evidence type="ECO:0000256" key="9">
    <source>
        <dbReference type="ARBA" id="ARBA00023065"/>
    </source>
</evidence>
<evidence type="ECO:0000256" key="5">
    <source>
        <dbReference type="ARBA" id="ARBA00022496"/>
    </source>
</evidence>
<dbReference type="InterPro" id="IPR039426">
    <property type="entry name" value="TonB-dep_rcpt-like"/>
</dbReference>
<evidence type="ECO:0000256" key="7">
    <source>
        <dbReference type="ARBA" id="ARBA00022729"/>
    </source>
</evidence>
<dbReference type="PANTHER" id="PTHR32552">
    <property type="entry name" value="FERRICHROME IRON RECEPTOR-RELATED"/>
    <property type="match status" value="1"/>
</dbReference>
<feature type="domain" description="TonB-dependent receptor plug" evidence="18">
    <location>
        <begin position="57"/>
        <end position="157"/>
    </location>
</feature>
<dbReference type="AlphaFoldDB" id="A0A396RPB5"/>
<name>A0A396RPB5_9SPHN</name>
<dbReference type="InterPro" id="IPR012910">
    <property type="entry name" value="Plug_dom"/>
</dbReference>
<evidence type="ECO:0000256" key="10">
    <source>
        <dbReference type="ARBA" id="ARBA00023077"/>
    </source>
</evidence>
<dbReference type="InterPro" id="IPR000531">
    <property type="entry name" value="Beta-barrel_TonB"/>
</dbReference>
<evidence type="ECO:0000259" key="18">
    <source>
        <dbReference type="Pfam" id="PF07715"/>
    </source>
</evidence>
<evidence type="ECO:0000259" key="17">
    <source>
        <dbReference type="Pfam" id="PF00593"/>
    </source>
</evidence>
<keyword evidence="6 14" id="KW-0812">Transmembrane</keyword>
<dbReference type="GO" id="GO:0015891">
    <property type="term" value="P:siderophore transport"/>
    <property type="evidence" value="ECO:0007669"/>
    <property type="project" value="InterPro"/>
</dbReference>
<dbReference type="Pfam" id="PF00593">
    <property type="entry name" value="TonB_dep_Rec_b-barrel"/>
    <property type="match status" value="1"/>
</dbReference>
<keyword evidence="11 14" id="KW-0472">Membrane</keyword>
<dbReference type="InterPro" id="IPR036942">
    <property type="entry name" value="Beta-barrel_TonB_sf"/>
</dbReference>
<dbReference type="InterPro" id="IPR037066">
    <property type="entry name" value="Plug_dom_sf"/>
</dbReference>
<keyword evidence="3 14" id="KW-0813">Transport</keyword>
<keyword evidence="7 16" id="KW-0732">Signal</keyword>
<dbReference type="EMBL" id="QWLV01000006">
    <property type="protein sequence ID" value="RHW17082.1"/>
    <property type="molecule type" value="Genomic_DNA"/>
</dbReference>
<keyword evidence="12 19" id="KW-0675">Receptor</keyword>
<evidence type="ECO:0000313" key="19">
    <source>
        <dbReference type="EMBL" id="RHW17082.1"/>
    </source>
</evidence>
<gene>
    <name evidence="19" type="ORF">D1610_12270</name>
</gene>
<organism evidence="19 20">
    <name type="scientific">Sphingomonas gilva</name>
    <dbReference type="NCBI Taxonomy" id="2305907"/>
    <lineage>
        <taxon>Bacteria</taxon>
        <taxon>Pseudomonadati</taxon>
        <taxon>Pseudomonadota</taxon>
        <taxon>Alphaproteobacteria</taxon>
        <taxon>Sphingomonadales</taxon>
        <taxon>Sphingomonadaceae</taxon>
        <taxon>Sphingomonas</taxon>
    </lineage>
</organism>
<dbReference type="OrthoDB" id="9760333at2"/>
<keyword evidence="4 14" id="KW-1134">Transmembrane beta strand</keyword>
<evidence type="ECO:0000256" key="14">
    <source>
        <dbReference type="PROSITE-ProRule" id="PRU01360"/>
    </source>
</evidence>
<sequence length="699" mass="76155">MVRVWFSRVSAFALAISLGTAAAAQSDEQVEADSAPGDDIVVIGESATTATKTDTPIIETPQAISVVPSELYLDRGARNIQETLRYSAGVTAEPFGLDSRSDGSLVRGLNPVEYLDGMRRIFNYIVLPRIDVETLDRVEVLRGPASVLYGQGANGGIVNMVSKRPEFTPLGGEVKLQYGSFDRKQASIDIGGQLNAEGNFAGRLVALVRDAGAQTDFVRDDRVVLAPSFAWRPGPDTEIALLGTYQRDRGASTQQFLPVAASLNASGNRRLDISTFLGDPDKDRLDADQYTMTLLAQHRFSDTIMFRTSLRFLDGDTFFQEIYPDSYTNPQDPFIDADDRVVNRFIYATQQHVETLTSDTNLQFDFATGPFVHKLLAGIDYTDFRQRSKSGSGLTTPIDVYDPVSTGVEDAPLFDDPYQVNTQLGFYLQDQIRYADRVTLVVGVRRDRAVSRTGSDPQRVDEATTFRAGLIGEIGGGVSPYVSYSEAFLPVAGFNFGGEAFVPQRGRQYEAGVKFQPMRGVLLTASVFDIEETNRPINDPDNVLNLIQTGRIKSRGIELEGSYVVPGDVTLTAAFSHNEVEVTESSFAPEVGVQLSDTPKTLASLWAAKTFALTPEVALELGGGVRHVGETLSTGTTGSLVTPSYTLADALASVAWRDWTLSINATNLFDKEYFAPCRAFGDCFTGNGRSVVGTLAFRF</sequence>